<dbReference type="AlphaFoldDB" id="A0A0F4QIQ1"/>
<dbReference type="RefSeq" id="WP_046006501.1">
    <property type="nucleotide sequence ID" value="NZ_JXYA01000047.1"/>
</dbReference>
<gene>
    <name evidence="1" type="ORF">TW77_18710</name>
</gene>
<organism evidence="1 2">
    <name type="scientific">Pseudoalteromonas rubra</name>
    <dbReference type="NCBI Taxonomy" id="43658"/>
    <lineage>
        <taxon>Bacteria</taxon>
        <taxon>Pseudomonadati</taxon>
        <taxon>Pseudomonadota</taxon>
        <taxon>Gammaproteobacteria</taxon>
        <taxon>Alteromonadales</taxon>
        <taxon>Pseudoalteromonadaceae</taxon>
        <taxon>Pseudoalteromonas</taxon>
    </lineage>
</organism>
<accession>A0A0F4QIQ1</accession>
<name>A0A0F4QIQ1_9GAMM</name>
<protein>
    <submittedName>
        <fullName evidence="1">Uncharacterized protein</fullName>
    </submittedName>
</protein>
<dbReference type="EMBL" id="JXYA01000047">
    <property type="protein sequence ID" value="KJZ06532.1"/>
    <property type="molecule type" value="Genomic_DNA"/>
</dbReference>
<proteinExistence type="predicted"/>
<reference evidence="1 2" key="1">
    <citation type="journal article" date="2015" name="BMC Genomics">
        <title>Genome mining reveals unlocked bioactive potential of marine Gram-negative bacteria.</title>
        <authorList>
            <person name="Machado H."/>
            <person name="Sonnenschein E.C."/>
            <person name="Melchiorsen J."/>
            <person name="Gram L."/>
        </authorList>
    </citation>
    <scope>NUCLEOTIDE SEQUENCE [LARGE SCALE GENOMIC DNA]</scope>
    <source>
        <strain evidence="1 2">S2471</strain>
    </source>
</reference>
<dbReference type="Proteomes" id="UP000033452">
    <property type="component" value="Unassembled WGS sequence"/>
</dbReference>
<evidence type="ECO:0000313" key="2">
    <source>
        <dbReference type="Proteomes" id="UP000033452"/>
    </source>
</evidence>
<comment type="caution">
    <text evidence="1">The sequence shown here is derived from an EMBL/GenBank/DDBJ whole genome shotgun (WGS) entry which is preliminary data.</text>
</comment>
<dbReference type="OrthoDB" id="6106414at2"/>
<sequence length="63" mass="6718">MNHIITALQATLFITVLGLAGCSDGPAENAGERVDEAITDVQNKAEDLCEEAKENLNAENENC</sequence>
<keyword evidence="2" id="KW-1185">Reference proteome</keyword>
<dbReference type="PATRIC" id="fig|43658.5.peg.3957"/>
<evidence type="ECO:0000313" key="1">
    <source>
        <dbReference type="EMBL" id="KJZ06532.1"/>
    </source>
</evidence>